<evidence type="ECO:0000313" key="4">
    <source>
        <dbReference type="Proteomes" id="UP000219494"/>
    </source>
</evidence>
<proteinExistence type="predicted"/>
<accession>A0A285QY10</accession>
<feature type="transmembrane region" description="Helical" evidence="1">
    <location>
        <begin position="238"/>
        <end position="255"/>
    </location>
</feature>
<keyword evidence="1" id="KW-0472">Membrane</keyword>
<evidence type="ECO:0000313" key="3">
    <source>
        <dbReference type="EMBL" id="SOB86706.1"/>
    </source>
</evidence>
<evidence type="ECO:0000259" key="2">
    <source>
        <dbReference type="Pfam" id="PF01757"/>
    </source>
</evidence>
<dbReference type="Proteomes" id="UP000219494">
    <property type="component" value="Unassembled WGS sequence"/>
</dbReference>
<feature type="transmembrane region" description="Helical" evidence="1">
    <location>
        <begin position="340"/>
        <end position="358"/>
    </location>
</feature>
<reference evidence="3 4" key="1">
    <citation type="submission" date="2017-07" db="EMBL/GenBank/DDBJ databases">
        <authorList>
            <person name="Sun Z.S."/>
            <person name="Albrecht U."/>
            <person name="Echele G."/>
            <person name="Lee C.C."/>
        </authorList>
    </citation>
    <scope>NUCLEOTIDE SEQUENCE [LARGE SCALE GENOMIC DNA]</scope>
    <source>
        <strain evidence="3 4">CGMCC 1.12672</strain>
    </source>
</reference>
<dbReference type="RefSeq" id="WP_097063698.1">
    <property type="nucleotide sequence ID" value="NZ_OBMI01000002.1"/>
</dbReference>
<dbReference type="AlphaFoldDB" id="A0A285QY10"/>
<feature type="transmembrane region" description="Helical" evidence="1">
    <location>
        <begin position="44"/>
        <end position="66"/>
    </location>
</feature>
<evidence type="ECO:0000256" key="1">
    <source>
        <dbReference type="SAM" id="Phobius"/>
    </source>
</evidence>
<feature type="transmembrane region" description="Helical" evidence="1">
    <location>
        <begin position="12"/>
        <end position="32"/>
    </location>
</feature>
<feature type="transmembrane region" description="Helical" evidence="1">
    <location>
        <begin position="174"/>
        <end position="197"/>
    </location>
</feature>
<keyword evidence="4" id="KW-1185">Reference proteome</keyword>
<sequence>MARHYGMDWLRIGAFACLILYHVGMVFVPWGFHVKEHPTVDWMTIPMLAVSPWRLTLLFVVSGYASRALLRRWRGPATFAWRRSVRLLVPLAFAVVVVVPPQPWVELVTQHGYPRGFGHFWLHDFFRFGHVAGIGLPAWNHLWFVGYLWTYTVALALLAALPRPPQLQRWFDRLFGGIGAVLLPLGWLLATQVIVFRRWTDSQDVINDGVAHLAYFPAFLFGFALARSDRVMTAIVRWHRSAGIAALAAWGVAVARELVWPGGATPPSHFVDLLVWSRQVHCWGAIVALIGFAEIHLNRDHPWRATLTEAVFPFYIIHQTAIVLAFYLLMPFALSTELEFLALVTATVAACWLFYLGGREIPWARPLIGLRPRLPRSREPAIASVPTL</sequence>
<feature type="transmembrane region" description="Helical" evidence="1">
    <location>
        <begin position="142"/>
        <end position="162"/>
    </location>
</feature>
<organism evidence="3 4">
    <name type="scientific">Sphingomonas guangdongensis</name>
    <dbReference type="NCBI Taxonomy" id="1141890"/>
    <lineage>
        <taxon>Bacteria</taxon>
        <taxon>Pseudomonadati</taxon>
        <taxon>Pseudomonadota</taxon>
        <taxon>Alphaproteobacteria</taxon>
        <taxon>Sphingomonadales</taxon>
        <taxon>Sphingomonadaceae</taxon>
        <taxon>Sphingomonas</taxon>
    </lineage>
</organism>
<dbReference type="Pfam" id="PF01757">
    <property type="entry name" value="Acyl_transf_3"/>
    <property type="match status" value="1"/>
</dbReference>
<name>A0A285QY10_9SPHN</name>
<dbReference type="PANTHER" id="PTHR36927">
    <property type="entry name" value="BLR4337 PROTEIN"/>
    <property type="match status" value="1"/>
</dbReference>
<feature type="transmembrane region" description="Helical" evidence="1">
    <location>
        <begin position="275"/>
        <end position="293"/>
    </location>
</feature>
<protein>
    <submittedName>
        <fullName evidence="3">Acyltransferase family protein</fullName>
    </submittedName>
</protein>
<dbReference type="InterPro" id="IPR002656">
    <property type="entry name" value="Acyl_transf_3_dom"/>
</dbReference>
<feature type="transmembrane region" description="Helical" evidence="1">
    <location>
        <begin position="87"/>
        <end position="105"/>
    </location>
</feature>
<feature type="transmembrane region" description="Helical" evidence="1">
    <location>
        <begin position="314"/>
        <end position="334"/>
    </location>
</feature>
<dbReference type="OrthoDB" id="9809782at2"/>
<feature type="domain" description="Acyltransferase 3" evidence="2">
    <location>
        <begin position="5"/>
        <end position="355"/>
    </location>
</feature>
<dbReference type="InterPro" id="IPR050623">
    <property type="entry name" value="Glucan_succinyl_AcylTrfase"/>
</dbReference>
<keyword evidence="3" id="KW-0012">Acyltransferase</keyword>
<gene>
    <name evidence="3" type="ORF">SAMN06297144_1814</name>
</gene>
<dbReference type="GO" id="GO:0016747">
    <property type="term" value="F:acyltransferase activity, transferring groups other than amino-acyl groups"/>
    <property type="evidence" value="ECO:0007669"/>
    <property type="project" value="InterPro"/>
</dbReference>
<dbReference type="EMBL" id="OBMI01000002">
    <property type="protein sequence ID" value="SOB86706.1"/>
    <property type="molecule type" value="Genomic_DNA"/>
</dbReference>
<dbReference type="PANTHER" id="PTHR36927:SF3">
    <property type="entry name" value="GLUCANS BIOSYNTHESIS PROTEIN C"/>
    <property type="match status" value="1"/>
</dbReference>
<keyword evidence="1" id="KW-1133">Transmembrane helix</keyword>
<keyword evidence="3" id="KW-0808">Transferase</keyword>
<keyword evidence="1" id="KW-0812">Transmembrane</keyword>
<feature type="transmembrane region" description="Helical" evidence="1">
    <location>
        <begin position="209"/>
        <end position="226"/>
    </location>
</feature>